<keyword evidence="3 7" id="KW-0812">Transmembrane</keyword>
<protein>
    <submittedName>
        <fullName evidence="9">Biopolymer transport protein ExbB</fullName>
    </submittedName>
</protein>
<dbReference type="EMBL" id="JACCFH010000001">
    <property type="protein sequence ID" value="NYG31242.1"/>
    <property type="molecule type" value="Genomic_DNA"/>
</dbReference>
<evidence type="ECO:0000256" key="5">
    <source>
        <dbReference type="ARBA" id="ARBA00023136"/>
    </source>
</evidence>
<evidence type="ECO:0000256" key="3">
    <source>
        <dbReference type="ARBA" id="ARBA00022692"/>
    </source>
</evidence>
<comment type="similarity">
    <text evidence="6">Belongs to the exbB/tolQ family.</text>
</comment>
<evidence type="ECO:0000256" key="2">
    <source>
        <dbReference type="ARBA" id="ARBA00022475"/>
    </source>
</evidence>
<feature type="transmembrane region" description="Helical" evidence="7">
    <location>
        <begin position="157"/>
        <end position="176"/>
    </location>
</feature>
<reference evidence="9 10" key="1">
    <citation type="submission" date="2020-07" db="EMBL/GenBank/DDBJ databases">
        <title>Genomic Encyclopedia of Archaeal and Bacterial Type Strains, Phase II (KMG-II): from individual species to whole genera.</title>
        <authorList>
            <person name="Goeker M."/>
        </authorList>
    </citation>
    <scope>NUCLEOTIDE SEQUENCE [LARGE SCALE GENOMIC DNA]</scope>
    <source>
        <strain evidence="9 10">DSM 21226</strain>
    </source>
</reference>
<dbReference type="RefSeq" id="WP_179632252.1">
    <property type="nucleotide sequence ID" value="NZ_CAXYYM010000027.1"/>
</dbReference>
<feature type="domain" description="MotA/TolQ/ExbB proton channel" evidence="8">
    <location>
        <begin position="67"/>
        <end position="191"/>
    </location>
</feature>
<keyword evidence="6" id="KW-0653">Protein transport</keyword>
<evidence type="ECO:0000256" key="4">
    <source>
        <dbReference type="ARBA" id="ARBA00022989"/>
    </source>
</evidence>
<sequence length="208" mass="22379">MFSIIQAAGWPIWPLILCSIAALAIIIERFMSLRAAKVAPPKLLDEVLAVTRSSLPSADVVDKLHGNSVLGTVLAGGIRAAMADPRCDEAQLRNAFETSGRIATHQLERYLNALGTIASAAPLLGLLGTVVGMIEIFGAQSPTSGSNPEQLAHGISVALYNTAFGLIVAIPSLMFYRYFRGQVDEFVLTLEQGAERLLPQLLQRTPRR</sequence>
<dbReference type="Proteomes" id="UP000518288">
    <property type="component" value="Unassembled WGS sequence"/>
</dbReference>
<dbReference type="PANTHER" id="PTHR30625">
    <property type="entry name" value="PROTEIN TOLQ"/>
    <property type="match status" value="1"/>
</dbReference>
<dbReference type="InterPro" id="IPR002898">
    <property type="entry name" value="MotA_ExbB_proton_chnl"/>
</dbReference>
<evidence type="ECO:0000256" key="1">
    <source>
        <dbReference type="ARBA" id="ARBA00004651"/>
    </source>
</evidence>
<comment type="caution">
    <text evidence="9">The sequence shown here is derived from an EMBL/GenBank/DDBJ whole genome shotgun (WGS) entry which is preliminary data.</text>
</comment>
<organism evidence="9 10">
    <name type="scientific">Sphaerotilus montanus</name>
    <dbReference type="NCBI Taxonomy" id="522889"/>
    <lineage>
        <taxon>Bacteria</taxon>
        <taxon>Pseudomonadati</taxon>
        <taxon>Pseudomonadota</taxon>
        <taxon>Betaproteobacteria</taxon>
        <taxon>Burkholderiales</taxon>
        <taxon>Sphaerotilaceae</taxon>
        <taxon>Sphaerotilus</taxon>
    </lineage>
</organism>
<keyword evidence="5 7" id="KW-0472">Membrane</keyword>
<dbReference type="InterPro" id="IPR050790">
    <property type="entry name" value="ExbB/TolQ_transport"/>
</dbReference>
<proteinExistence type="inferred from homology"/>
<evidence type="ECO:0000256" key="7">
    <source>
        <dbReference type="SAM" id="Phobius"/>
    </source>
</evidence>
<dbReference type="Pfam" id="PF01618">
    <property type="entry name" value="MotA_ExbB"/>
    <property type="match status" value="1"/>
</dbReference>
<keyword evidence="6" id="KW-0813">Transport</keyword>
<dbReference type="GO" id="GO:0005886">
    <property type="term" value="C:plasma membrane"/>
    <property type="evidence" value="ECO:0007669"/>
    <property type="project" value="UniProtKB-SubCell"/>
</dbReference>
<evidence type="ECO:0000256" key="6">
    <source>
        <dbReference type="RuleBase" id="RU004057"/>
    </source>
</evidence>
<dbReference type="AlphaFoldDB" id="A0A7Y9U550"/>
<accession>A0A7Y9U550</accession>
<comment type="subcellular location">
    <subcellularLocation>
        <location evidence="1">Cell membrane</location>
        <topology evidence="1">Multi-pass membrane protein</topology>
    </subcellularLocation>
    <subcellularLocation>
        <location evidence="6">Membrane</location>
        <topology evidence="6">Multi-pass membrane protein</topology>
    </subcellularLocation>
</comment>
<dbReference type="GO" id="GO:0017038">
    <property type="term" value="P:protein import"/>
    <property type="evidence" value="ECO:0007669"/>
    <property type="project" value="TreeGrafter"/>
</dbReference>
<keyword evidence="10" id="KW-1185">Reference proteome</keyword>
<feature type="transmembrane region" description="Helical" evidence="7">
    <location>
        <begin position="110"/>
        <end position="137"/>
    </location>
</feature>
<gene>
    <name evidence="9" type="ORF">BDD16_000228</name>
</gene>
<evidence type="ECO:0000259" key="8">
    <source>
        <dbReference type="Pfam" id="PF01618"/>
    </source>
</evidence>
<keyword evidence="4 7" id="KW-1133">Transmembrane helix</keyword>
<dbReference type="PANTHER" id="PTHR30625:SF11">
    <property type="entry name" value="MOTA_TOLQ_EXBB PROTON CHANNEL DOMAIN-CONTAINING PROTEIN"/>
    <property type="match status" value="1"/>
</dbReference>
<name>A0A7Y9U550_9BURK</name>
<feature type="transmembrane region" description="Helical" evidence="7">
    <location>
        <begin position="12"/>
        <end position="31"/>
    </location>
</feature>
<evidence type="ECO:0000313" key="9">
    <source>
        <dbReference type="EMBL" id="NYG31242.1"/>
    </source>
</evidence>
<evidence type="ECO:0000313" key="10">
    <source>
        <dbReference type="Proteomes" id="UP000518288"/>
    </source>
</evidence>
<keyword evidence="2" id="KW-1003">Cell membrane</keyword>